<dbReference type="AlphaFoldDB" id="A0AAN7SJM4"/>
<evidence type="ECO:0008006" key="3">
    <source>
        <dbReference type="Google" id="ProtNLM"/>
    </source>
</evidence>
<reference evidence="1 2" key="1">
    <citation type="journal article" date="2023" name="J. Hered.">
        <title>Chromosome-level genome of the wood stork (Mycteria americana) provides insight into avian chromosome evolution.</title>
        <authorList>
            <person name="Flamio R. Jr."/>
            <person name="Ramstad K.M."/>
        </authorList>
    </citation>
    <scope>NUCLEOTIDE SEQUENCE [LARGE SCALE GENOMIC DNA]</scope>
    <source>
        <strain evidence="1">JAX WOST 10</strain>
    </source>
</reference>
<organism evidence="1 2">
    <name type="scientific">Mycteria americana</name>
    <name type="common">Wood stork</name>
    <dbReference type="NCBI Taxonomy" id="33587"/>
    <lineage>
        <taxon>Eukaryota</taxon>
        <taxon>Metazoa</taxon>
        <taxon>Chordata</taxon>
        <taxon>Craniata</taxon>
        <taxon>Vertebrata</taxon>
        <taxon>Euteleostomi</taxon>
        <taxon>Archelosauria</taxon>
        <taxon>Archosauria</taxon>
        <taxon>Dinosauria</taxon>
        <taxon>Saurischia</taxon>
        <taxon>Theropoda</taxon>
        <taxon>Coelurosauria</taxon>
        <taxon>Aves</taxon>
        <taxon>Neognathae</taxon>
        <taxon>Neoaves</taxon>
        <taxon>Aequornithes</taxon>
        <taxon>Ciconiiformes</taxon>
        <taxon>Ciconiidae</taxon>
        <taxon>Mycteria</taxon>
    </lineage>
</organism>
<dbReference type="PANTHER" id="PTHR33332">
    <property type="entry name" value="REVERSE TRANSCRIPTASE DOMAIN-CONTAINING PROTEIN"/>
    <property type="match status" value="1"/>
</dbReference>
<sequence length="376" mass="42604">MKFNKAKCRVLHLGHNNPMQRYRLGEEWLESCLVEKNLGGLVDSHLNMSCQCAQVVKKANSILACIKNSVEIAGLGKRATKLVKGVENRPYEEHLRELGLFSLEKRRLRGDLIALYNYLKGGCSELGVSLFSQVTSNRTRGKGLKLCQGRFRLDIRKFFFTEGVIKHWNRLPREVVQSPSLEVFRRRVDVVLRGMSMRPDGIHPRVLKELTDVAAGPLSIIYQRKTEQDTENYRPVSLTSVPGKIMENIILGAIARHLNNNAIIRHSQHGATCLVYDRKAVDHPSRQVVRLSDERVHGALGEEMAEQQSSKGYSEWGYIWLVTGHQWCSSRLSSRANIFINDLMQELNAPLASLLMIPNWGVLLTRGRRGLAEGSR</sequence>
<evidence type="ECO:0000313" key="2">
    <source>
        <dbReference type="Proteomes" id="UP001333110"/>
    </source>
</evidence>
<comment type="caution">
    <text evidence="1">The sequence shown here is derived from an EMBL/GenBank/DDBJ whole genome shotgun (WGS) entry which is preliminary data.</text>
</comment>
<dbReference type="EMBL" id="JAUNZN010000001">
    <property type="protein sequence ID" value="KAK4830643.1"/>
    <property type="molecule type" value="Genomic_DNA"/>
</dbReference>
<keyword evidence="2" id="KW-1185">Reference proteome</keyword>
<dbReference type="Proteomes" id="UP001333110">
    <property type="component" value="Unassembled WGS sequence"/>
</dbReference>
<evidence type="ECO:0000313" key="1">
    <source>
        <dbReference type="EMBL" id="KAK4830643.1"/>
    </source>
</evidence>
<gene>
    <name evidence="1" type="ORF">QYF61_012486</name>
</gene>
<name>A0AAN7SJM4_MYCAM</name>
<protein>
    <recommendedName>
        <fullName evidence="3">Reverse transcriptase</fullName>
    </recommendedName>
</protein>
<proteinExistence type="predicted"/>
<accession>A0AAN7SJM4</accession>